<comment type="function">
    <text evidence="18">Catalyzes the epimerization of the S- and R-forms of NAD(P)HX, a damaged form of NAD(P)H that is a result of enzymatic or heat-dependent hydration. This is a prerequisite for the S-specific NAD(P)H-hydrate dehydratase to allow the repair of both epimers of NAD(P)HX.</text>
</comment>
<evidence type="ECO:0000256" key="14">
    <source>
        <dbReference type="ARBA" id="ARBA00025153"/>
    </source>
</evidence>
<dbReference type="NCBIfam" id="TIGR00197">
    <property type="entry name" value="yjeF_nterm"/>
    <property type="match status" value="1"/>
</dbReference>
<dbReference type="InterPro" id="IPR036652">
    <property type="entry name" value="YjeF_N_dom_sf"/>
</dbReference>
<dbReference type="SUPFAM" id="SSF64153">
    <property type="entry name" value="YjeF N-terminal domain-like"/>
    <property type="match status" value="1"/>
</dbReference>
<dbReference type="Gene3D" id="3.40.1190.20">
    <property type="match status" value="1"/>
</dbReference>
<evidence type="ECO:0000256" key="15">
    <source>
        <dbReference type="ARBA" id="ARBA00048238"/>
    </source>
</evidence>
<feature type="binding site" evidence="17">
    <location>
        <position position="432"/>
    </location>
    <ligand>
        <name>AMP</name>
        <dbReference type="ChEBI" id="CHEBI:456215"/>
    </ligand>
</feature>
<dbReference type="GO" id="GO:0046872">
    <property type="term" value="F:metal ion binding"/>
    <property type="evidence" value="ECO:0007669"/>
    <property type="project" value="UniProtKB-UniRule"/>
</dbReference>
<comment type="similarity">
    <text evidence="3 19">In the N-terminal section; belongs to the NnrE/AIBP family.</text>
</comment>
<keyword evidence="13" id="KW-0511">Multifunctional enzyme</keyword>
<organism evidence="22 23">
    <name type="scientific">Lacicoccus qingdaonensis</name>
    <dbReference type="NCBI Taxonomy" id="576118"/>
    <lineage>
        <taxon>Bacteria</taxon>
        <taxon>Bacillati</taxon>
        <taxon>Bacillota</taxon>
        <taxon>Bacilli</taxon>
        <taxon>Bacillales</taxon>
        <taxon>Salinicoccaceae</taxon>
        <taxon>Lacicoccus</taxon>
    </lineage>
</organism>
<feature type="binding site" evidence="18">
    <location>
        <begin position="124"/>
        <end position="130"/>
    </location>
    <ligand>
        <name>(6S)-NADPHX</name>
        <dbReference type="ChEBI" id="CHEBI:64076"/>
    </ligand>
</feature>
<dbReference type="SUPFAM" id="SSF53613">
    <property type="entry name" value="Ribokinase-like"/>
    <property type="match status" value="1"/>
</dbReference>
<dbReference type="InterPro" id="IPR030677">
    <property type="entry name" value="Nnr"/>
</dbReference>
<dbReference type="EC" id="5.1.99.6" evidence="19"/>
<feature type="binding site" evidence="18">
    <location>
        <position position="120"/>
    </location>
    <ligand>
        <name>K(+)</name>
        <dbReference type="ChEBI" id="CHEBI:29103"/>
    </ligand>
</feature>
<evidence type="ECO:0000259" key="21">
    <source>
        <dbReference type="PROSITE" id="PS51385"/>
    </source>
</evidence>
<gene>
    <name evidence="18" type="primary">nnrE</name>
    <name evidence="17" type="synonym">nnrD</name>
    <name evidence="22" type="ORF">SAMN05216216_12317</name>
</gene>
<evidence type="ECO:0000256" key="17">
    <source>
        <dbReference type="HAMAP-Rule" id="MF_01965"/>
    </source>
</evidence>
<comment type="cofactor">
    <cofactor evidence="17">
        <name>Mg(2+)</name>
        <dbReference type="ChEBI" id="CHEBI:18420"/>
    </cofactor>
</comment>
<feature type="binding site" evidence="17">
    <location>
        <position position="433"/>
    </location>
    <ligand>
        <name>(6S)-NADPHX</name>
        <dbReference type="ChEBI" id="CHEBI:64076"/>
    </ligand>
</feature>
<feature type="binding site" evidence="18">
    <location>
        <position position="135"/>
    </location>
    <ligand>
        <name>(6S)-NADPHX</name>
        <dbReference type="ChEBI" id="CHEBI:64076"/>
    </ligand>
</feature>
<evidence type="ECO:0000256" key="6">
    <source>
        <dbReference type="ARBA" id="ARBA00022741"/>
    </source>
</evidence>
<sequence>MRVVTGEEMRAVDEYAIENIGIDGKILMENAGRVAAKNIMKIFHKQTFCILIGAGNNGGDGFVIAKVLKENGHDVDVCVIPDSDKISGDAAYQKNIYLNSGFTFTQYDSEIMKNADIVIDTMLGTGIKGEIKSPYAEIFQELNNMDNTIVSIDLPSGLPADESPVPENTLIADYTLTIGLPKLSYYMYPARNYYGKTKIIHIGIPEKAVEKAVKSERYVWTEKDVMKHWPHRDDNSHKGSHGKVGIIAGSSNMPGAAVLAATAAVRSGAGLTTLNTHSDIFSTITNHVPEATLFDRKDDLSEFIDDKDIIAIGPGLGVNDDTGGTVEYLIDHFEGPLVIDADGLSRLQELKDKIKNRKHPVIITPHPGEMARLIDASASEVNKNRFDISREIAVEYGVYLVLKGPNTLVSTPAGETFINDTGNAGLAKGGSGDVLTGMIAAFLGRYENTQHAVSGAVFMHGYTADYILDQESAIESMTASQIVENLEKAFHKLKHS</sequence>
<evidence type="ECO:0000313" key="22">
    <source>
        <dbReference type="EMBL" id="SDL11930.1"/>
    </source>
</evidence>
<dbReference type="GO" id="GO:0005524">
    <property type="term" value="F:ATP binding"/>
    <property type="evidence" value="ECO:0007669"/>
    <property type="project" value="UniProtKB-UniRule"/>
</dbReference>
<evidence type="ECO:0000256" key="5">
    <source>
        <dbReference type="ARBA" id="ARBA00022723"/>
    </source>
</evidence>
<dbReference type="PROSITE" id="PS01050">
    <property type="entry name" value="YJEF_C_2"/>
    <property type="match status" value="1"/>
</dbReference>
<dbReference type="HAMAP" id="MF_01966">
    <property type="entry name" value="NADHX_epimerase"/>
    <property type="match status" value="1"/>
</dbReference>
<feature type="binding site" evidence="18">
    <location>
        <position position="156"/>
    </location>
    <ligand>
        <name>K(+)</name>
        <dbReference type="ChEBI" id="CHEBI:29103"/>
    </ligand>
</feature>
<dbReference type="RefSeq" id="WP_092987408.1">
    <property type="nucleotide sequence ID" value="NZ_FNFY01000023.1"/>
</dbReference>
<dbReference type="EC" id="4.2.1.136" evidence="19"/>
<dbReference type="PANTHER" id="PTHR12592:SF0">
    <property type="entry name" value="ATP-DEPENDENT (S)-NAD(P)H-HYDRATE DEHYDRATASE"/>
    <property type="match status" value="1"/>
</dbReference>
<evidence type="ECO:0000256" key="13">
    <source>
        <dbReference type="ARBA" id="ARBA00023268"/>
    </source>
</evidence>
<dbReference type="PANTHER" id="PTHR12592">
    <property type="entry name" value="ATP-DEPENDENT (S)-NAD(P)H-HYDRATE DEHYDRATASE FAMILY MEMBER"/>
    <property type="match status" value="1"/>
</dbReference>
<dbReference type="CDD" id="cd01171">
    <property type="entry name" value="YXKO-related"/>
    <property type="match status" value="1"/>
</dbReference>
<evidence type="ECO:0000256" key="19">
    <source>
        <dbReference type="PIRNR" id="PIRNR017184"/>
    </source>
</evidence>
<feature type="binding site" evidence="17">
    <location>
        <position position="366"/>
    </location>
    <ligand>
        <name>(6S)-NADPHX</name>
        <dbReference type="ChEBI" id="CHEBI:64076"/>
    </ligand>
</feature>
<reference evidence="23" key="1">
    <citation type="submission" date="2016-10" db="EMBL/GenBank/DDBJ databases">
        <authorList>
            <person name="Varghese N."/>
            <person name="Submissions S."/>
        </authorList>
    </citation>
    <scope>NUCLEOTIDE SEQUENCE [LARGE SCALE GENOMIC DNA]</scope>
    <source>
        <strain evidence="23">CGMCC 1.8895</strain>
    </source>
</reference>
<keyword evidence="23" id="KW-1185">Reference proteome</keyword>
<feature type="binding site" evidence="17">
    <location>
        <position position="315"/>
    </location>
    <ligand>
        <name>(6S)-NADPHX</name>
        <dbReference type="ChEBI" id="CHEBI:64076"/>
    </ligand>
</feature>
<feature type="binding site" evidence="18">
    <location>
        <position position="153"/>
    </location>
    <ligand>
        <name>(6S)-NADPHX</name>
        <dbReference type="ChEBI" id="CHEBI:64076"/>
    </ligand>
</feature>
<keyword evidence="12 17" id="KW-0456">Lyase</keyword>
<keyword evidence="7 17" id="KW-0067">ATP-binding</keyword>
<protein>
    <recommendedName>
        <fullName evidence="19">Bifunctional NAD(P)H-hydrate repair enzyme</fullName>
    </recommendedName>
    <alternativeName>
        <fullName evidence="19">Nicotinamide nucleotide repair protein</fullName>
    </alternativeName>
    <domain>
        <recommendedName>
            <fullName evidence="19">ADP-dependent (S)-NAD(P)H-hydrate dehydratase</fullName>
            <ecNumber evidence="19">4.2.1.136</ecNumber>
        </recommendedName>
        <alternativeName>
            <fullName evidence="19">ADP-dependent NAD(P)HX dehydratase</fullName>
        </alternativeName>
    </domain>
    <domain>
        <recommendedName>
            <fullName evidence="19">NAD(P)H-hydrate epimerase</fullName>
            <ecNumber evidence="19">5.1.99.6</ecNumber>
        </recommendedName>
    </domain>
</protein>
<dbReference type="GO" id="GO:0052856">
    <property type="term" value="F:NAD(P)HX epimerase activity"/>
    <property type="evidence" value="ECO:0007669"/>
    <property type="project" value="UniProtKB-UniRule"/>
</dbReference>
<evidence type="ECO:0000256" key="12">
    <source>
        <dbReference type="ARBA" id="ARBA00023239"/>
    </source>
</evidence>
<comment type="similarity">
    <text evidence="18">Belongs to the NnrE/AIBP family.</text>
</comment>
<dbReference type="PIRSF" id="PIRSF017184">
    <property type="entry name" value="Nnr"/>
    <property type="match status" value="1"/>
</dbReference>
<dbReference type="GO" id="GO:0052855">
    <property type="term" value="F:ADP-dependent NAD(P)H-hydrate dehydratase activity"/>
    <property type="evidence" value="ECO:0007669"/>
    <property type="project" value="UniProtKB-UniRule"/>
</dbReference>
<evidence type="ECO:0000256" key="16">
    <source>
        <dbReference type="ARBA" id="ARBA00049209"/>
    </source>
</evidence>
<dbReference type="GO" id="GO:0046496">
    <property type="term" value="P:nicotinamide nucleotide metabolic process"/>
    <property type="evidence" value="ECO:0007669"/>
    <property type="project" value="UniProtKB-UniRule"/>
</dbReference>
<dbReference type="GO" id="GO:0110051">
    <property type="term" value="P:metabolite repair"/>
    <property type="evidence" value="ECO:0007669"/>
    <property type="project" value="TreeGrafter"/>
</dbReference>
<comment type="subunit">
    <text evidence="17">Homotetramer.</text>
</comment>
<accession>A0A1G9HG29</accession>
<comment type="catalytic activity">
    <reaction evidence="2 18 19">
        <text>(6R)-NADPHX = (6S)-NADPHX</text>
        <dbReference type="Rhea" id="RHEA:32227"/>
        <dbReference type="ChEBI" id="CHEBI:64076"/>
        <dbReference type="ChEBI" id="CHEBI:64077"/>
        <dbReference type="EC" id="5.1.99.6"/>
    </reaction>
</comment>
<feature type="binding site" evidence="17">
    <location>
        <position position="256"/>
    </location>
    <ligand>
        <name>(6S)-NADPHX</name>
        <dbReference type="ChEBI" id="CHEBI:64076"/>
    </ligand>
</feature>
<evidence type="ECO:0000256" key="8">
    <source>
        <dbReference type="ARBA" id="ARBA00022857"/>
    </source>
</evidence>
<evidence type="ECO:0000256" key="18">
    <source>
        <dbReference type="HAMAP-Rule" id="MF_01966"/>
    </source>
</evidence>
<feature type="binding site" evidence="18">
    <location>
        <begin position="56"/>
        <end position="60"/>
    </location>
    <ligand>
        <name>(6S)-NADPHX</name>
        <dbReference type="ChEBI" id="CHEBI:64076"/>
    </ligand>
</feature>
<dbReference type="InterPro" id="IPR000631">
    <property type="entry name" value="CARKD"/>
</dbReference>
<comment type="catalytic activity">
    <reaction evidence="16 17 19">
        <text>(6S)-NADPHX + ADP = AMP + phosphate + NADPH + H(+)</text>
        <dbReference type="Rhea" id="RHEA:32235"/>
        <dbReference type="ChEBI" id="CHEBI:15378"/>
        <dbReference type="ChEBI" id="CHEBI:43474"/>
        <dbReference type="ChEBI" id="CHEBI:57783"/>
        <dbReference type="ChEBI" id="CHEBI:64076"/>
        <dbReference type="ChEBI" id="CHEBI:456215"/>
        <dbReference type="ChEBI" id="CHEBI:456216"/>
        <dbReference type="EC" id="4.2.1.136"/>
    </reaction>
</comment>
<keyword evidence="11 18" id="KW-0413">Isomerase</keyword>
<keyword evidence="10 17" id="KW-0520">NAD</keyword>
<dbReference type="OrthoDB" id="9806925at2"/>
<dbReference type="STRING" id="576118.SAMN05216216_12317"/>
<dbReference type="InterPro" id="IPR029056">
    <property type="entry name" value="Ribokinase-like"/>
</dbReference>
<comment type="function">
    <text evidence="14 19">Bifunctional enzyme that catalyzes the epimerization of the S- and R-forms of NAD(P)HX and the dehydration of the S-form of NAD(P)HX at the expense of ADP, which is converted to AMP. This allows the repair of both epimers of NAD(P)HX, a damaged form of NAD(P)H that is a result of enzymatic or heat-dependent hydration.</text>
</comment>
<dbReference type="InterPro" id="IPR004443">
    <property type="entry name" value="YjeF_N_dom"/>
</dbReference>
<evidence type="ECO:0000256" key="2">
    <source>
        <dbReference type="ARBA" id="ARBA00000909"/>
    </source>
</evidence>
<dbReference type="Pfam" id="PF01256">
    <property type="entry name" value="Carb_kinase"/>
    <property type="match status" value="1"/>
</dbReference>
<comment type="similarity">
    <text evidence="17">Belongs to the NnrD/CARKD family.</text>
</comment>
<dbReference type="Proteomes" id="UP000199008">
    <property type="component" value="Unassembled WGS sequence"/>
</dbReference>
<keyword evidence="9 18" id="KW-0630">Potassium</keyword>
<dbReference type="PROSITE" id="PS51385">
    <property type="entry name" value="YJEF_N"/>
    <property type="match status" value="1"/>
</dbReference>
<name>A0A1G9HG29_9BACL</name>
<dbReference type="Gene3D" id="3.40.50.10260">
    <property type="entry name" value="YjeF N-terminal domain"/>
    <property type="match status" value="1"/>
</dbReference>
<feature type="binding site" evidence="17">
    <location>
        <begin position="403"/>
        <end position="407"/>
    </location>
    <ligand>
        <name>AMP</name>
        <dbReference type="ChEBI" id="CHEBI:456215"/>
    </ligand>
</feature>
<dbReference type="PROSITE" id="PS51383">
    <property type="entry name" value="YJEF_C_3"/>
    <property type="match status" value="1"/>
</dbReference>
<comment type="function">
    <text evidence="17">Catalyzes the dehydration of the S-form of NAD(P)HX at the expense of ADP, which is converted to AMP. Together with NAD(P)HX epimerase, which catalyzes the epimerization of the S- and R-forms, the enzyme allows the repair of both epimers of NAD(P)HX, a damaged form of NAD(P)H that is a result of enzymatic or heat-dependent hydration.</text>
</comment>
<evidence type="ECO:0000256" key="9">
    <source>
        <dbReference type="ARBA" id="ARBA00022958"/>
    </source>
</evidence>
<evidence type="ECO:0000256" key="11">
    <source>
        <dbReference type="ARBA" id="ARBA00023235"/>
    </source>
</evidence>
<evidence type="ECO:0000256" key="4">
    <source>
        <dbReference type="ARBA" id="ARBA00009524"/>
    </source>
</evidence>
<keyword evidence="8 17" id="KW-0521">NADP</keyword>
<feature type="domain" description="YjeF C-terminal" evidence="20">
    <location>
        <begin position="221"/>
        <end position="493"/>
    </location>
</feature>
<evidence type="ECO:0000256" key="10">
    <source>
        <dbReference type="ARBA" id="ARBA00023027"/>
    </source>
</evidence>
<comment type="similarity">
    <text evidence="4 19">In the C-terminal section; belongs to the NnrD/CARKD family.</text>
</comment>
<proteinExistence type="inferred from homology"/>
<evidence type="ECO:0000259" key="20">
    <source>
        <dbReference type="PROSITE" id="PS51383"/>
    </source>
</evidence>
<evidence type="ECO:0000256" key="7">
    <source>
        <dbReference type="ARBA" id="ARBA00022840"/>
    </source>
</evidence>
<dbReference type="HAMAP" id="MF_01965">
    <property type="entry name" value="NADHX_dehydratase"/>
    <property type="match status" value="1"/>
</dbReference>
<dbReference type="InterPro" id="IPR017953">
    <property type="entry name" value="Carbohydrate_kinase_pred_CS"/>
</dbReference>
<comment type="catalytic activity">
    <reaction evidence="15 17 19">
        <text>(6S)-NADHX + ADP = AMP + phosphate + NADH + H(+)</text>
        <dbReference type="Rhea" id="RHEA:32223"/>
        <dbReference type="ChEBI" id="CHEBI:15378"/>
        <dbReference type="ChEBI" id="CHEBI:43474"/>
        <dbReference type="ChEBI" id="CHEBI:57945"/>
        <dbReference type="ChEBI" id="CHEBI:64074"/>
        <dbReference type="ChEBI" id="CHEBI:456215"/>
        <dbReference type="ChEBI" id="CHEBI:456216"/>
        <dbReference type="EC" id="4.2.1.136"/>
    </reaction>
</comment>
<dbReference type="AlphaFoldDB" id="A0A1G9HG29"/>
<keyword evidence="5 18" id="KW-0479">Metal-binding</keyword>
<keyword evidence="6 17" id="KW-0547">Nucleotide-binding</keyword>
<dbReference type="Pfam" id="PF03853">
    <property type="entry name" value="YjeF_N"/>
    <property type="match status" value="1"/>
</dbReference>
<feature type="domain" description="YjeF N-terminal" evidence="21">
    <location>
        <begin position="9"/>
        <end position="210"/>
    </location>
</feature>
<evidence type="ECO:0000256" key="3">
    <source>
        <dbReference type="ARBA" id="ARBA00006001"/>
    </source>
</evidence>
<evidence type="ECO:0000256" key="1">
    <source>
        <dbReference type="ARBA" id="ARBA00000013"/>
    </source>
</evidence>
<comment type="cofactor">
    <cofactor evidence="18 19">
        <name>K(+)</name>
        <dbReference type="ChEBI" id="CHEBI:29103"/>
    </cofactor>
    <text evidence="18 19">Binds 1 potassium ion per subunit.</text>
</comment>
<feature type="binding site" evidence="18">
    <location>
        <position position="57"/>
    </location>
    <ligand>
        <name>K(+)</name>
        <dbReference type="ChEBI" id="CHEBI:29103"/>
    </ligand>
</feature>
<comment type="catalytic activity">
    <reaction evidence="1 18 19">
        <text>(6R)-NADHX = (6S)-NADHX</text>
        <dbReference type="Rhea" id="RHEA:32215"/>
        <dbReference type="ChEBI" id="CHEBI:64074"/>
        <dbReference type="ChEBI" id="CHEBI:64075"/>
        <dbReference type="EC" id="5.1.99.6"/>
    </reaction>
</comment>
<dbReference type="EMBL" id="FNFY01000023">
    <property type="protein sequence ID" value="SDL11930.1"/>
    <property type="molecule type" value="Genomic_DNA"/>
</dbReference>
<evidence type="ECO:0000313" key="23">
    <source>
        <dbReference type="Proteomes" id="UP000199008"/>
    </source>
</evidence>
<dbReference type="NCBIfam" id="TIGR00196">
    <property type="entry name" value="yjeF_cterm"/>
    <property type="match status" value="1"/>
</dbReference>